<dbReference type="GO" id="GO:0009307">
    <property type="term" value="P:DNA restriction-modification system"/>
    <property type="evidence" value="ECO:0007669"/>
    <property type="project" value="UniProtKB-KW"/>
</dbReference>
<evidence type="ECO:0000256" key="3">
    <source>
        <dbReference type="ARBA" id="ARBA00023125"/>
    </source>
</evidence>
<dbReference type="AlphaFoldDB" id="A0A9W7QL76"/>
<dbReference type="Gene3D" id="3.90.220.20">
    <property type="entry name" value="DNA methylase specificity domains"/>
    <property type="match status" value="2"/>
</dbReference>
<feature type="domain" description="Type I restriction modification DNA specificity" evidence="5">
    <location>
        <begin position="257"/>
        <end position="430"/>
    </location>
</feature>
<dbReference type="SUPFAM" id="SSF116734">
    <property type="entry name" value="DNA methylase specificity domain"/>
    <property type="match status" value="2"/>
</dbReference>
<dbReference type="EMBL" id="WBPP01000004">
    <property type="protein sequence ID" value="KAB2400093.1"/>
    <property type="molecule type" value="Genomic_DNA"/>
</dbReference>
<evidence type="ECO:0000256" key="2">
    <source>
        <dbReference type="ARBA" id="ARBA00022747"/>
    </source>
</evidence>
<dbReference type="InterPro" id="IPR044946">
    <property type="entry name" value="Restrct_endonuc_typeI_TRD_sf"/>
</dbReference>
<feature type="coiled-coil region" evidence="4">
    <location>
        <begin position="415"/>
        <end position="442"/>
    </location>
</feature>
<dbReference type="Pfam" id="PF01420">
    <property type="entry name" value="Methylase_S"/>
    <property type="match status" value="2"/>
</dbReference>
<dbReference type="PANTHER" id="PTHR30408:SF12">
    <property type="entry name" value="TYPE I RESTRICTION ENZYME MJAVIII SPECIFICITY SUBUNIT"/>
    <property type="match status" value="1"/>
</dbReference>
<dbReference type="PANTHER" id="PTHR30408">
    <property type="entry name" value="TYPE-1 RESTRICTION ENZYME ECOKI SPECIFICITY PROTEIN"/>
    <property type="match status" value="1"/>
</dbReference>
<organism evidence="6 7">
    <name type="scientific">Bacillus cereus</name>
    <dbReference type="NCBI Taxonomy" id="1396"/>
    <lineage>
        <taxon>Bacteria</taxon>
        <taxon>Bacillati</taxon>
        <taxon>Bacillota</taxon>
        <taxon>Bacilli</taxon>
        <taxon>Bacillales</taxon>
        <taxon>Bacillaceae</taxon>
        <taxon>Bacillus</taxon>
        <taxon>Bacillus cereus group</taxon>
    </lineage>
</organism>
<accession>A0A9W7QL76</accession>
<dbReference type="GO" id="GO:0003677">
    <property type="term" value="F:DNA binding"/>
    <property type="evidence" value="ECO:0007669"/>
    <property type="project" value="UniProtKB-KW"/>
</dbReference>
<gene>
    <name evidence="6" type="ORF">F8172_01005</name>
</gene>
<evidence type="ECO:0000256" key="4">
    <source>
        <dbReference type="SAM" id="Coils"/>
    </source>
</evidence>
<comment type="similarity">
    <text evidence="1">Belongs to the type-I restriction system S methylase family.</text>
</comment>
<name>A0A9W7QL76_BACCE</name>
<proteinExistence type="inferred from homology"/>
<keyword evidence="2" id="KW-0680">Restriction system</keyword>
<evidence type="ECO:0000313" key="7">
    <source>
        <dbReference type="Proteomes" id="UP000475765"/>
    </source>
</evidence>
<dbReference type="Proteomes" id="UP000475765">
    <property type="component" value="Unassembled WGS sequence"/>
</dbReference>
<dbReference type="CDD" id="cd16961">
    <property type="entry name" value="RMtype1_S_TRD-CR_like"/>
    <property type="match status" value="1"/>
</dbReference>
<dbReference type="InterPro" id="IPR052021">
    <property type="entry name" value="Type-I_RS_S_subunit"/>
</dbReference>
<protein>
    <recommendedName>
        <fullName evidence="5">Type I restriction modification DNA specificity domain-containing protein</fullName>
    </recommendedName>
</protein>
<sequence>MKKKNRLIFKQYKNASMKLIKKSSRLIKNWQSTLKSWRYKMLPSRRFKEFKDNHLKSKLFKISDILIKVKNPVSVKTDEQYREIGIRSHGKGIFYKEPVLGKELGNKSVFWLEPNCLILNIVFAWEGAVACTTEMEKGYIASHRFPMYKPIPELVNINYITLFFKTNKGKYLLGLASPGGAGRNKTLGQKEFERLEINIPPLEEQQKVATFFSLFDSRIEKQQDKVEALQLYKKEMVRKIFSLELRFKDDEGNNFPDWKEYRLSEVLNERKEKCQDRSLEVHSVAVRAGVVNQIEHLGRVFAAKDISKYKVVKLGDIIYTKSPTGEFPYGIVKQSQLNKDVIVSPLYGVYEPLNYHLGYLLHSYFSFPINLNNYLHSIVNKGAKNTININNKTFVSKSLFLPSATEEQQKISNFFLRIDEKIKREEEKLVLLKKQKQGLLQEMFI</sequence>
<keyword evidence="4" id="KW-0175">Coiled coil</keyword>
<evidence type="ECO:0000259" key="5">
    <source>
        <dbReference type="Pfam" id="PF01420"/>
    </source>
</evidence>
<comment type="caution">
    <text evidence="6">The sequence shown here is derived from an EMBL/GenBank/DDBJ whole genome shotgun (WGS) entry which is preliminary data.</text>
</comment>
<evidence type="ECO:0000256" key="1">
    <source>
        <dbReference type="ARBA" id="ARBA00010923"/>
    </source>
</evidence>
<dbReference type="InterPro" id="IPR000055">
    <property type="entry name" value="Restrct_endonuc_typeI_TRD"/>
</dbReference>
<feature type="domain" description="Type I restriction modification DNA specificity" evidence="5">
    <location>
        <begin position="121"/>
        <end position="223"/>
    </location>
</feature>
<keyword evidence="3" id="KW-0238">DNA-binding</keyword>
<reference evidence="6 7" key="1">
    <citation type="submission" date="2019-10" db="EMBL/GenBank/DDBJ databases">
        <title>Bacillus from the desert of Cuatro Cinegas, Coahuila.</title>
        <authorList>
            <person name="Olmedo-Alvarez G."/>
            <person name="Saldana S."/>
            <person name="Barcelo D."/>
        </authorList>
    </citation>
    <scope>NUCLEOTIDE SEQUENCE [LARGE SCALE GENOMIC DNA]</scope>
    <source>
        <strain evidence="6 7">CH417_13T</strain>
    </source>
</reference>
<evidence type="ECO:0000313" key="6">
    <source>
        <dbReference type="EMBL" id="KAB2400093.1"/>
    </source>
</evidence>